<keyword evidence="2" id="KW-1185">Reference proteome</keyword>
<dbReference type="STRING" id="623281.SAMN05421747_10852"/>
<proteinExistence type="predicted"/>
<dbReference type="EMBL" id="FOLL01000008">
    <property type="protein sequence ID" value="SFC31096.1"/>
    <property type="molecule type" value="Genomic_DNA"/>
</dbReference>
<dbReference type="AlphaFoldDB" id="A0A1I1I4L2"/>
<name>A0A1I1I4L2_9SPHI</name>
<accession>A0A1I1I4L2</accession>
<reference evidence="1 2" key="1">
    <citation type="submission" date="2016-10" db="EMBL/GenBank/DDBJ databases">
        <authorList>
            <person name="de Groot N.N."/>
        </authorList>
    </citation>
    <scope>NUCLEOTIDE SEQUENCE [LARGE SCALE GENOMIC DNA]</scope>
    <source>
        <strain evidence="1 2">DSM 22900</strain>
    </source>
</reference>
<evidence type="ECO:0000313" key="1">
    <source>
        <dbReference type="EMBL" id="SFC31096.1"/>
    </source>
</evidence>
<protein>
    <submittedName>
        <fullName evidence="1">Uncharacterized protein</fullName>
    </submittedName>
</protein>
<sequence length="50" mass="5559">MYTVIISPNADLDLKALKKSEPQAFKKAVSLIKELAEHQRTCGTSKNRKG</sequence>
<evidence type="ECO:0000313" key="2">
    <source>
        <dbReference type="Proteomes" id="UP000199577"/>
    </source>
</evidence>
<gene>
    <name evidence="1" type="ORF">SAMN05421747_10852</name>
</gene>
<dbReference type="Proteomes" id="UP000199577">
    <property type="component" value="Unassembled WGS sequence"/>
</dbReference>
<organism evidence="1 2">
    <name type="scientific">Parapedobacter composti</name>
    <dbReference type="NCBI Taxonomy" id="623281"/>
    <lineage>
        <taxon>Bacteria</taxon>
        <taxon>Pseudomonadati</taxon>
        <taxon>Bacteroidota</taxon>
        <taxon>Sphingobacteriia</taxon>
        <taxon>Sphingobacteriales</taxon>
        <taxon>Sphingobacteriaceae</taxon>
        <taxon>Parapedobacter</taxon>
    </lineage>
</organism>